<protein>
    <submittedName>
        <fullName evidence="6">Uncharacterized protein</fullName>
    </submittedName>
</protein>
<accession>A0A165H2R0</accession>
<dbReference type="Proteomes" id="UP000077266">
    <property type="component" value="Unassembled WGS sequence"/>
</dbReference>
<comment type="subcellular location">
    <subcellularLocation>
        <location evidence="1">Membrane</location>
    </subcellularLocation>
</comment>
<dbReference type="GO" id="GO:0044183">
    <property type="term" value="F:protein folding chaperone"/>
    <property type="evidence" value="ECO:0007669"/>
    <property type="project" value="InterPro"/>
</dbReference>
<dbReference type="STRING" id="1314781.A0A165H2R0"/>
<evidence type="ECO:0000313" key="6">
    <source>
        <dbReference type="EMBL" id="KZV91368.1"/>
    </source>
</evidence>
<keyword evidence="2 5" id="KW-0812">Transmembrane</keyword>
<feature type="transmembrane region" description="Helical" evidence="5">
    <location>
        <begin position="73"/>
        <end position="94"/>
    </location>
</feature>
<dbReference type="Pfam" id="PF03669">
    <property type="entry name" value="ASTER"/>
    <property type="match status" value="1"/>
</dbReference>
<dbReference type="OrthoDB" id="284718at2759"/>
<dbReference type="GO" id="GO:0045048">
    <property type="term" value="P:protein insertion into ER membrane"/>
    <property type="evidence" value="ECO:0007669"/>
    <property type="project" value="InterPro"/>
</dbReference>
<sequence length="105" mass="11340">MSGNDPRDASLEVPLSTPRTWTMATDAFGAMTMLMSGMVMVTRNRYLAWPALLVTLVALVNQQPLRTKDGGSALNSVLFAISGLIVTYLPQFIIPPSTSTQLPVD</sequence>
<evidence type="ECO:0000256" key="2">
    <source>
        <dbReference type="ARBA" id="ARBA00022692"/>
    </source>
</evidence>
<reference evidence="6 7" key="1">
    <citation type="journal article" date="2016" name="Mol. Biol. Evol.">
        <title>Comparative Genomics of Early-Diverging Mushroom-Forming Fungi Provides Insights into the Origins of Lignocellulose Decay Capabilities.</title>
        <authorList>
            <person name="Nagy L.G."/>
            <person name="Riley R."/>
            <person name="Tritt A."/>
            <person name="Adam C."/>
            <person name="Daum C."/>
            <person name="Floudas D."/>
            <person name="Sun H."/>
            <person name="Yadav J.S."/>
            <person name="Pangilinan J."/>
            <person name="Larsson K.H."/>
            <person name="Matsuura K."/>
            <person name="Barry K."/>
            <person name="Labutti K."/>
            <person name="Kuo R."/>
            <person name="Ohm R.A."/>
            <person name="Bhattacharya S.S."/>
            <person name="Shirouzu T."/>
            <person name="Yoshinaga Y."/>
            <person name="Martin F.M."/>
            <person name="Grigoriev I.V."/>
            <person name="Hibbett D.S."/>
        </authorList>
    </citation>
    <scope>NUCLEOTIDE SEQUENCE [LARGE SCALE GENOMIC DNA]</scope>
    <source>
        <strain evidence="6 7">HHB12029</strain>
    </source>
</reference>
<keyword evidence="3 5" id="KW-1133">Transmembrane helix</keyword>
<evidence type="ECO:0000256" key="3">
    <source>
        <dbReference type="ARBA" id="ARBA00022989"/>
    </source>
</evidence>
<dbReference type="EMBL" id="KV426029">
    <property type="protein sequence ID" value="KZV91368.1"/>
    <property type="molecule type" value="Genomic_DNA"/>
</dbReference>
<dbReference type="InParanoid" id="A0A165H2R0"/>
<keyword evidence="4 5" id="KW-0472">Membrane</keyword>
<gene>
    <name evidence="6" type="ORF">EXIGLDRAFT_770010</name>
</gene>
<evidence type="ECO:0000313" key="7">
    <source>
        <dbReference type="Proteomes" id="UP000077266"/>
    </source>
</evidence>
<evidence type="ECO:0000256" key="5">
    <source>
        <dbReference type="SAM" id="Phobius"/>
    </source>
</evidence>
<dbReference type="GO" id="GO:0005789">
    <property type="term" value="C:endoplasmic reticulum membrane"/>
    <property type="evidence" value="ECO:0007669"/>
    <property type="project" value="InterPro"/>
</dbReference>
<dbReference type="InterPro" id="IPR005351">
    <property type="entry name" value="ASTER"/>
</dbReference>
<feature type="transmembrane region" description="Helical" evidence="5">
    <location>
        <begin position="21"/>
        <end position="40"/>
    </location>
</feature>
<name>A0A165H2R0_EXIGL</name>
<evidence type="ECO:0000256" key="4">
    <source>
        <dbReference type="ARBA" id="ARBA00023136"/>
    </source>
</evidence>
<organism evidence="6 7">
    <name type="scientific">Exidia glandulosa HHB12029</name>
    <dbReference type="NCBI Taxonomy" id="1314781"/>
    <lineage>
        <taxon>Eukaryota</taxon>
        <taxon>Fungi</taxon>
        <taxon>Dikarya</taxon>
        <taxon>Basidiomycota</taxon>
        <taxon>Agaricomycotina</taxon>
        <taxon>Agaricomycetes</taxon>
        <taxon>Auriculariales</taxon>
        <taxon>Exidiaceae</taxon>
        <taxon>Exidia</taxon>
    </lineage>
</organism>
<proteinExistence type="predicted"/>
<keyword evidence="7" id="KW-1185">Reference proteome</keyword>
<dbReference type="AlphaFoldDB" id="A0A165H2R0"/>
<evidence type="ECO:0000256" key="1">
    <source>
        <dbReference type="ARBA" id="ARBA00004370"/>
    </source>
</evidence>